<keyword evidence="1" id="KW-1015">Disulfide bond</keyword>
<keyword evidence="4" id="KW-1185">Reference proteome</keyword>
<reference evidence="3 4" key="1">
    <citation type="submission" date="2024-09" db="EMBL/GenBank/DDBJ databases">
        <title>A chromosome-level genome assembly of Gray's grenadier anchovy, Coilia grayii.</title>
        <authorList>
            <person name="Fu Z."/>
        </authorList>
    </citation>
    <scope>NUCLEOTIDE SEQUENCE [LARGE SCALE GENOMIC DNA]</scope>
    <source>
        <strain evidence="3">G4</strain>
        <tissue evidence="3">Muscle</tissue>
    </source>
</reference>
<gene>
    <name evidence="3" type="ORF">ACEWY4_000237</name>
</gene>
<dbReference type="SUPFAM" id="SSF50494">
    <property type="entry name" value="Trypsin-like serine proteases"/>
    <property type="match status" value="1"/>
</dbReference>
<protein>
    <recommendedName>
        <fullName evidence="2">Peptidase S1 domain-containing protein</fullName>
    </recommendedName>
</protein>
<organism evidence="3 4">
    <name type="scientific">Coilia grayii</name>
    <name type="common">Gray's grenadier anchovy</name>
    <dbReference type="NCBI Taxonomy" id="363190"/>
    <lineage>
        <taxon>Eukaryota</taxon>
        <taxon>Metazoa</taxon>
        <taxon>Chordata</taxon>
        <taxon>Craniata</taxon>
        <taxon>Vertebrata</taxon>
        <taxon>Euteleostomi</taxon>
        <taxon>Actinopterygii</taxon>
        <taxon>Neopterygii</taxon>
        <taxon>Teleostei</taxon>
        <taxon>Clupei</taxon>
        <taxon>Clupeiformes</taxon>
        <taxon>Clupeoidei</taxon>
        <taxon>Engraulidae</taxon>
        <taxon>Coilinae</taxon>
        <taxon>Coilia</taxon>
    </lineage>
</organism>
<dbReference type="Gene3D" id="2.40.10.10">
    <property type="entry name" value="Trypsin-like serine proteases"/>
    <property type="match status" value="2"/>
</dbReference>
<dbReference type="PRINTS" id="PR00722">
    <property type="entry name" value="CHYMOTRYPSIN"/>
</dbReference>
<dbReference type="InterPro" id="IPR033116">
    <property type="entry name" value="TRYPSIN_SER"/>
</dbReference>
<dbReference type="Proteomes" id="UP001591681">
    <property type="component" value="Unassembled WGS sequence"/>
</dbReference>
<dbReference type="InterPro" id="IPR001314">
    <property type="entry name" value="Peptidase_S1A"/>
</dbReference>
<feature type="domain" description="Peptidase S1" evidence="2">
    <location>
        <begin position="8"/>
        <end position="241"/>
    </location>
</feature>
<proteinExistence type="predicted"/>
<dbReference type="InterPro" id="IPR001254">
    <property type="entry name" value="Trypsin_dom"/>
</dbReference>
<dbReference type="PROSITE" id="PS00135">
    <property type="entry name" value="TRYPSIN_SER"/>
    <property type="match status" value="1"/>
</dbReference>
<dbReference type="Pfam" id="PF00089">
    <property type="entry name" value="Trypsin"/>
    <property type="match status" value="1"/>
</dbReference>
<sequence length="242" mass="26926">MGHYLKRVIGWDCPDHQGQHHVVLTTPGNDKGHCGGSLLSSEWIITAEHCDEKNLEVIVGKHPTGKGIKLSIKNSDKQKLKDNQNNIYHDLMLINIDKAYTKAAVTVSLPDQNNCKAPPLKMTVDFVGWMTATWNAKTKEKNIYHANKLQCGHLQVVVGPTAQEYASSIDLQDYQFQQLLCGMDSNKKCDGCHGDSGSSLIYGGKLHGVLVMSDDYVCGDTVDFMNICHSEYRDWIFKTTGL</sequence>
<evidence type="ECO:0000256" key="1">
    <source>
        <dbReference type="ARBA" id="ARBA00023157"/>
    </source>
</evidence>
<dbReference type="PROSITE" id="PS50240">
    <property type="entry name" value="TRYPSIN_DOM"/>
    <property type="match status" value="1"/>
</dbReference>
<evidence type="ECO:0000259" key="2">
    <source>
        <dbReference type="PROSITE" id="PS50240"/>
    </source>
</evidence>
<dbReference type="InterPro" id="IPR043504">
    <property type="entry name" value="Peptidase_S1_PA_chymotrypsin"/>
</dbReference>
<dbReference type="EMBL" id="JBHFQA010000001">
    <property type="protein sequence ID" value="KAL2103369.1"/>
    <property type="molecule type" value="Genomic_DNA"/>
</dbReference>
<dbReference type="AlphaFoldDB" id="A0ABD1KW28"/>
<comment type="caution">
    <text evidence="3">The sequence shown here is derived from an EMBL/GenBank/DDBJ whole genome shotgun (WGS) entry which is preliminary data.</text>
</comment>
<dbReference type="PANTHER" id="PTHR24271">
    <property type="entry name" value="KALLIKREIN-RELATED"/>
    <property type="match status" value="1"/>
</dbReference>
<dbReference type="SMART" id="SM00020">
    <property type="entry name" value="Tryp_SPc"/>
    <property type="match status" value="1"/>
</dbReference>
<name>A0ABD1KW28_9TELE</name>
<dbReference type="PANTHER" id="PTHR24271:SF50">
    <property type="match status" value="1"/>
</dbReference>
<accession>A0ABD1KW28</accession>
<dbReference type="InterPro" id="IPR009003">
    <property type="entry name" value="Peptidase_S1_PA"/>
</dbReference>
<evidence type="ECO:0000313" key="4">
    <source>
        <dbReference type="Proteomes" id="UP001591681"/>
    </source>
</evidence>
<evidence type="ECO:0000313" key="3">
    <source>
        <dbReference type="EMBL" id="KAL2103369.1"/>
    </source>
</evidence>